<dbReference type="Pfam" id="PF01022">
    <property type="entry name" value="HTH_5"/>
    <property type="match status" value="1"/>
</dbReference>
<dbReference type="CDD" id="cd00090">
    <property type="entry name" value="HTH_ARSR"/>
    <property type="match status" value="1"/>
</dbReference>
<reference evidence="5 6" key="1">
    <citation type="submission" date="2020-01" db="EMBL/GenBank/DDBJ databases">
        <title>Anaeroalcalibacter tamaniensis gen. nov., sp. nov., moderately halophilic strictly anaerobic fermenter bacterium from mud volcano of Taman peninsula.</title>
        <authorList>
            <person name="Frolova A."/>
            <person name="Merkel A.Y."/>
            <person name="Slobodkin A.I."/>
        </authorList>
    </citation>
    <scope>NUCLEOTIDE SEQUENCE [LARGE SCALE GENOMIC DNA]</scope>
    <source>
        <strain evidence="5 6">F-3ap</strain>
    </source>
</reference>
<accession>A0A7X5HVI1</accession>
<feature type="domain" description="HTH arsR-type" evidence="4">
    <location>
        <begin position="1"/>
        <end position="93"/>
    </location>
</feature>
<comment type="caution">
    <text evidence="5">The sequence shown here is derived from an EMBL/GenBank/DDBJ whole genome shotgun (WGS) entry which is preliminary data.</text>
</comment>
<dbReference type="InterPro" id="IPR011991">
    <property type="entry name" value="ArsR-like_HTH"/>
</dbReference>
<evidence type="ECO:0000313" key="5">
    <source>
        <dbReference type="EMBL" id="NDL67416.1"/>
    </source>
</evidence>
<dbReference type="GO" id="GO:0003677">
    <property type="term" value="F:DNA binding"/>
    <property type="evidence" value="ECO:0007669"/>
    <property type="project" value="UniProtKB-KW"/>
</dbReference>
<keyword evidence="3" id="KW-0804">Transcription</keyword>
<dbReference type="SUPFAM" id="SSF46785">
    <property type="entry name" value="Winged helix' DNA-binding domain"/>
    <property type="match status" value="1"/>
</dbReference>
<dbReference type="PANTHER" id="PTHR33154">
    <property type="entry name" value="TRANSCRIPTIONAL REGULATOR, ARSR FAMILY"/>
    <property type="match status" value="1"/>
</dbReference>
<dbReference type="PANTHER" id="PTHR33154:SF18">
    <property type="entry name" value="ARSENICAL RESISTANCE OPERON REPRESSOR"/>
    <property type="match status" value="1"/>
</dbReference>
<dbReference type="RefSeq" id="WP_162370141.1">
    <property type="nucleotide sequence ID" value="NZ_JAAEEH010000014.1"/>
</dbReference>
<dbReference type="GO" id="GO:0003700">
    <property type="term" value="F:DNA-binding transcription factor activity"/>
    <property type="evidence" value="ECO:0007669"/>
    <property type="project" value="InterPro"/>
</dbReference>
<dbReference type="InterPro" id="IPR036388">
    <property type="entry name" value="WH-like_DNA-bd_sf"/>
</dbReference>
<proteinExistence type="predicted"/>
<evidence type="ECO:0000256" key="1">
    <source>
        <dbReference type="ARBA" id="ARBA00023015"/>
    </source>
</evidence>
<dbReference type="NCBIfam" id="NF033788">
    <property type="entry name" value="HTH_metalloreg"/>
    <property type="match status" value="1"/>
</dbReference>
<evidence type="ECO:0000256" key="2">
    <source>
        <dbReference type="ARBA" id="ARBA00023125"/>
    </source>
</evidence>
<keyword evidence="1" id="KW-0805">Transcription regulation</keyword>
<name>A0A7X5HVI1_9FIRM</name>
<dbReference type="InterPro" id="IPR001845">
    <property type="entry name" value="HTH_ArsR_DNA-bd_dom"/>
</dbReference>
<dbReference type="InterPro" id="IPR036390">
    <property type="entry name" value="WH_DNA-bd_sf"/>
</dbReference>
<keyword evidence="2" id="KW-0238">DNA-binding</keyword>
<dbReference type="Proteomes" id="UP000461585">
    <property type="component" value="Unassembled WGS sequence"/>
</dbReference>
<gene>
    <name evidence="5" type="ORF">GXN74_06635</name>
</gene>
<evidence type="ECO:0000256" key="3">
    <source>
        <dbReference type="ARBA" id="ARBA00023163"/>
    </source>
</evidence>
<dbReference type="PROSITE" id="PS50987">
    <property type="entry name" value="HTH_ARSR_2"/>
    <property type="match status" value="1"/>
</dbReference>
<organism evidence="5 6">
    <name type="scientific">Anaerotalea alkaliphila</name>
    <dbReference type="NCBI Taxonomy" id="2662126"/>
    <lineage>
        <taxon>Bacteria</taxon>
        <taxon>Bacillati</taxon>
        <taxon>Bacillota</taxon>
        <taxon>Clostridia</taxon>
        <taxon>Eubacteriales</taxon>
        <taxon>Anaerotalea</taxon>
    </lineage>
</organism>
<protein>
    <submittedName>
        <fullName evidence="5">Helix-turn-helix transcriptional regulator</fullName>
    </submittedName>
</protein>
<evidence type="ECO:0000313" key="6">
    <source>
        <dbReference type="Proteomes" id="UP000461585"/>
    </source>
</evidence>
<dbReference type="EMBL" id="JAAEEH010000014">
    <property type="protein sequence ID" value="NDL67416.1"/>
    <property type="molecule type" value="Genomic_DNA"/>
</dbReference>
<dbReference type="AlphaFoldDB" id="A0A7X5HVI1"/>
<dbReference type="SMART" id="SM00418">
    <property type="entry name" value="HTH_ARSR"/>
    <property type="match status" value="1"/>
</dbReference>
<dbReference type="PRINTS" id="PR00778">
    <property type="entry name" value="HTHARSR"/>
</dbReference>
<evidence type="ECO:0000259" key="4">
    <source>
        <dbReference type="PROSITE" id="PS50987"/>
    </source>
</evidence>
<dbReference type="InterPro" id="IPR051081">
    <property type="entry name" value="HTH_MetalResp_TranReg"/>
</dbReference>
<keyword evidence="6" id="KW-1185">Reference proteome</keyword>
<sequence length="103" mass="11684">MLDDHKQFTVYMKALSDETRLRIYSMLAGEELCACNLLEAFRITQPTLSYHMKILCGSGLVDVRKDGVWMRYSVNREKAALLGAFFQEVEAASPGEGQRCKQC</sequence>
<dbReference type="Gene3D" id="1.10.10.10">
    <property type="entry name" value="Winged helix-like DNA-binding domain superfamily/Winged helix DNA-binding domain"/>
    <property type="match status" value="1"/>
</dbReference>